<dbReference type="SMART" id="SM00939">
    <property type="entry name" value="PepX_C"/>
    <property type="match status" value="1"/>
</dbReference>
<keyword evidence="1" id="KW-0378">Hydrolase</keyword>
<name>A0ABQ2VGZ5_9PSEU</name>
<protein>
    <submittedName>
        <fullName evidence="3">Xaa-Pro dipeptidyl-peptidase</fullName>
    </submittedName>
</protein>
<gene>
    <name evidence="3" type="primary">pepX</name>
    <name evidence="3" type="ORF">GCM10010178_90290</name>
</gene>
<dbReference type="Proteomes" id="UP000649573">
    <property type="component" value="Unassembled WGS sequence"/>
</dbReference>
<proteinExistence type="predicted"/>
<organism evidence="3 4">
    <name type="scientific">Lentzea flava</name>
    <dbReference type="NCBI Taxonomy" id="103732"/>
    <lineage>
        <taxon>Bacteria</taxon>
        <taxon>Bacillati</taxon>
        <taxon>Actinomycetota</taxon>
        <taxon>Actinomycetes</taxon>
        <taxon>Pseudonocardiales</taxon>
        <taxon>Pseudonocardiaceae</taxon>
        <taxon>Lentzea</taxon>
    </lineage>
</organism>
<evidence type="ECO:0000256" key="1">
    <source>
        <dbReference type="ARBA" id="ARBA00022801"/>
    </source>
</evidence>
<comment type="caution">
    <text evidence="3">The sequence shown here is derived from an EMBL/GenBank/DDBJ whole genome shotgun (WGS) entry which is preliminary data.</text>
</comment>
<evidence type="ECO:0000313" key="4">
    <source>
        <dbReference type="Proteomes" id="UP000649573"/>
    </source>
</evidence>
<dbReference type="SUPFAM" id="SSF53474">
    <property type="entry name" value="alpha/beta-Hydrolases"/>
    <property type="match status" value="1"/>
</dbReference>
<dbReference type="Gene3D" id="3.40.50.1820">
    <property type="entry name" value="alpha/beta hydrolase"/>
    <property type="match status" value="2"/>
</dbReference>
<dbReference type="InterPro" id="IPR005674">
    <property type="entry name" value="CocE/Ser_esterase"/>
</dbReference>
<dbReference type="Gene3D" id="2.60.120.260">
    <property type="entry name" value="Galactose-binding domain-like"/>
    <property type="match status" value="1"/>
</dbReference>
<dbReference type="NCBIfam" id="TIGR00976">
    <property type="entry name" value="CocE_NonD"/>
    <property type="match status" value="1"/>
</dbReference>
<dbReference type="EMBL" id="BMRE01000100">
    <property type="protein sequence ID" value="GGU86117.1"/>
    <property type="molecule type" value="Genomic_DNA"/>
</dbReference>
<dbReference type="InterPro" id="IPR008979">
    <property type="entry name" value="Galactose-bd-like_sf"/>
</dbReference>
<dbReference type="InterPro" id="IPR000383">
    <property type="entry name" value="Xaa-Pro-like_dom"/>
</dbReference>
<accession>A0ABQ2VGZ5</accession>
<reference evidence="4" key="1">
    <citation type="journal article" date="2019" name="Int. J. Syst. Evol. Microbiol.">
        <title>The Global Catalogue of Microorganisms (GCM) 10K type strain sequencing project: providing services to taxonomists for standard genome sequencing and annotation.</title>
        <authorList>
            <consortium name="The Broad Institute Genomics Platform"/>
            <consortium name="The Broad Institute Genome Sequencing Center for Infectious Disease"/>
            <person name="Wu L."/>
            <person name="Ma J."/>
        </authorList>
    </citation>
    <scope>NUCLEOTIDE SEQUENCE [LARGE SCALE GENOMIC DNA]</scope>
    <source>
        <strain evidence="4">JCM 3296</strain>
    </source>
</reference>
<dbReference type="Pfam" id="PF08530">
    <property type="entry name" value="PepX_C"/>
    <property type="match status" value="1"/>
</dbReference>
<dbReference type="InterPro" id="IPR029058">
    <property type="entry name" value="AB_hydrolase_fold"/>
</dbReference>
<dbReference type="InterPro" id="IPR013736">
    <property type="entry name" value="Xaa-Pro_dipept_C"/>
</dbReference>
<sequence length="584" mass="62026">MSLAGALVLVLQGQSTAGVEDPPALSIVNNETQPVFSYADAIVESVSVETGQDTDGDGVVDHVYVDIMRPREGREGLKSPVLLTASPYNEGSEDLDDPEGAVRPPAIGAGPGFALRVQGLPETDQFVPRGYAVAQMQVQGTGRSTGCTDVGGPHDIAAVAAVVAWFTGSGKAFYLDGSPATAEWSTGSVGMFGHSYDGALQVGAASAGVPGLKAVVPTAPVTDWYAWSRSNGLAVSPHRTSTLGRAVAGPVAREECADQIGSLVAGEDADTGDRNAFWDARDYVRDMSRFTTPVLTTWARDDANVDSVQFSGLWNALGTKGVPRKLWILSGDHSMRPDIWRYEDWKRTLHRWMDRWLLGLDNGIDREPAVDTQSETNAEPEFPAQITSTWPQLDAEPVRLYAGDSAAGGSAPLTIEPSASADFHLVPDAEVGPLLKTQPAPGPPYRIFAVTPPAAADTRFAGTPVMTATVRPSTKSTPLTAYLVTYRDGVKGMKVLSQGFIDLKNRRSLYRPEPLLPGETVTVTWEMSALDRTVPAGQRVGLILLGDNYGADTTPDPDAGPIDFDLTRTSITVPVVGGRVGITL</sequence>
<keyword evidence="4" id="KW-1185">Reference proteome</keyword>
<dbReference type="SUPFAM" id="SSF49785">
    <property type="entry name" value="Galactose-binding domain-like"/>
    <property type="match status" value="1"/>
</dbReference>
<evidence type="ECO:0000259" key="2">
    <source>
        <dbReference type="SMART" id="SM00939"/>
    </source>
</evidence>
<dbReference type="Pfam" id="PF02129">
    <property type="entry name" value="Peptidase_S15"/>
    <property type="match status" value="1"/>
</dbReference>
<evidence type="ECO:0000313" key="3">
    <source>
        <dbReference type="EMBL" id="GGU86117.1"/>
    </source>
</evidence>
<feature type="domain" description="Xaa-Pro dipeptidyl-peptidase C-terminal" evidence="2">
    <location>
        <begin position="350"/>
        <end position="581"/>
    </location>
</feature>